<evidence type="ECO:0000256" key="5">
    <source>
        <dbReference type="ARBA" id="ARBA00023136"/>
    </source>
</evidence>
<feature type="region of interest" description="Disordered" evidence="6">
    <location>
        <begin position="94"/>
        <end position="113"/>
    </location>
</feature>
<keyword evidence="8" id="KW-0282">Flagellum</keyword>
<evidence type="ECO:0000256" key="1">
    <source>
        <dbReference type="ARBA" id="ARBA00004236"/>
    </source>
</evidence>
<protein>
    <submittedName>
        <fullName evidence="8">Flagellar protein FliO/FliZ</fullName>
    </submittedName>
</protein>
<dbReference type="AlphaFoldDB" id="A0A1H9NF22"/>
<keyword evidence="5 7" id="KW-0472">Membrane</keyword>
<dbReference type="Pfam" id="PF04347">
    <property type="entry name" value="FliO"/>
    <property type="match status" value="1"/>
</dbReference>
<dbReference type="Proteomes" id="UP000182584">
    <property type="component" value="Unassembled WGS sequence"/>
</dbReference>
<gene>
    <name evidence="8" type="ORF">SAMN04487884_104165</name>
</gene>
<keyword evidence="3 7" id="KW-0812">Transmembrane</keyword>
<keyword evidence="8" id="KW-0966">Cell projection</keyword>
<organism evidence="8 9">
    <name type="scientific">Butyrivibrio fibrisolvens</name>
    <dbReference type="NCBI Taxonomy" id="831"/>
    <lineage>
        <taxon>Bacteria</taxon>
        <taxon>Bacillati</taxon>
        <taxon>Bacillota</taxon>
        <taxon>Clostridia</taxon>
        <taxon>Lachnospirales</taxon>
        <taxon>Lachnospiraceae</taxon>
        <taxon>Butyrivibrio</taxon>
    </lineage>
</organism>
<dbReference type="OrthoDB" id="9797155at2"/>
<evidence type="ECO:0000313" key="9">
    <source>
        <dbReference type="Proteomes" id="UP000182584"/>
    </source>
</evidence>
<evidence type="ECO:0000256" key="6">
    <source>
        <dbReference type="SAM" id="MobiDB-lite"/>
    </source>
</evidence>
<dbReference type="InterPro" id="IPR022781">
    <property type="entry name" value="Flagellar_biosynth_FliO"/>
</dbReference>
<name>A0A1H9NF22_BUTFI</name>
<keyword evidence="2" id="KW-1003">Cell membrane</keyword>
<evidence type="ECO:0000256" key="2">
    <source>
        <dbReference type="ARBA" id="ARBA00022475"/>
    </source>
</evidence>
<dbReference type="GO" id="GO:0016020">
    <property type="term" value="C:membrane"/>
    <property type="evidence" value="ECO:0007669"/>
    <property type="project" value="InterPro"/>
</dbReference>
<dbReference type="RefSeq" id="WP_022756524.1">
    <property type="nucleotide sequence ID" value="NZ_FOGJ01000004.1"/>
</dbReference>
<evidence type="ECO:0000256" key="4">
    <source>
        <dbReference type="ARBA" id="ARBA00022989"/>
    </source>
</evidence>
<dbReference type="EMBL" id="FOGJ01000004">
    <property type="protein sequence ID" value="SER34512.1"/>
    <property type="molecule type" value="Genomic_DNA"/>
</dbReference>
<feature type="transmembrane region" description="Helical" evidence="7">
    <location>
        <begin position="6"/>
        <end position="25"/>
    </location>
</feature>
<proteinExistence type="predicted"/>
<accession>A0A1H9NF22</accession>
<reference evidence="8 9" key="1">
    <citation type="submission" date="2016-10" db="EMBL/GenBank/DDBJ databases">
        <authorList>
            <person name="de Groot N.N."/>
        </authorList>
    </citation>
    <scope>NUCLEOTIDE SEQUENCE [LARGE SCALE GENOMIC DNA]</scope>
    <source>
        <strain evidence="8 9">AR40</strain>
    </source>
</reference>
<evidence type="ECO:0000256" key="3">
    <source>
        <dbReference type="ARBA" id="ARBA00022692"/>
    </source>
</evidence>
<dbReference type="eggNOG" id="ENOG503350C">
    <property type="taxonomic scope" value="Bacteria"/>
</dbReference>
<evidence type="ECO:0000313" key="8">
    <source>
        <dbReference type="EMBL" id="SER34512.1"/>
    </source>
</evidence>
<feature type="compositionally biased region" description="Basic and acidic residues" evidence="6">
    <location>
        <begin position="102"/>
        <end position="113"/>
    </location>
</feature>
<sequence length="113" mass="12929">MDLTAFAQFLTVIFLFIVILVLTYFTTRFIAGYQKNHSVNTNIESVEVMRLSPSQYVQIIRIGKKYVAIAVSKDSIEKLCELSSEDVEAISQEEPSMNSFRDVMDKIKQGLQR</sequence>
<dbReference type="GO" id="GO:0044781">
    <property type="term" value="P:bacterial-type flagellum organization"/>
    <property type="evidence" value="ECO:0007669"/>
    <property type="project" value="InterPro"/>
</dbReference>
<evidence type="ECO:0000256" key="7">
    <source>
        <dbReference type="SAM" id="Phobius"/>
    </source>
</evidence>
<comment type="subcellular location">
    <subcellularLocation>
        <location evidence="1">Cell membrane</location>
    </subcellularLocation>
</comment>
<keyword evidence="8" id="KW-0969">Cilium</keyword>
<keyword evidence="4 7" id="KW-1133">Transmembrane helix</keyword>